<comment type="caution">
    <text evidence="3">The sequence shown here is derived from an EMBL/GenBank/DDBJ whole genome shotgun (WGS) entry which is preliminary data.</text>
</comment>
<dbReference type="PROSITE" id="PS00973">
    <property type="entry name" value="USP_2"/>
    <property type="match status" value="1"/>
</dbReference>
<dbReference type="GO" id="GO:0016579">
    <property type="term" value="P:protein deubiquitination"/>
    <property type="evidence" value="ECO:0007669"/>
    <property type="project" value="InterPro"/>
</dbReference>
<dbReference type="Proteomes" id="UP000664859">
    <property type="component" value="Unassembled WGS sequence"/>
</dbReference>
<dbReference type="InterPro" id="IPR038765">
    <property type="entry name" value="Papain-like_cys_pep_sf"/>
</dbReference>
<dbReference type="PANTHER" id="PTHR24006">
    <property type="entry name" value="UBIQUITIN CARBOXYL-TERMINAL HYDROLASE"/>
    <property type="match status" value="1"/>
</dbReference>
<evidence type="ECO:0000256" key="1">
    <source>
        <dbReference type="SAM" id="MobiDB-lite"/>
    </source>
</evidence>
<accession>A0A836CQK2</accession>
<name>A0A836CQK2_9STRA</name>
<dbReference type="InterPro" id="IPR001394">
    <property type="entry name" value="Peptidase_C19_UCH"/>
</dbReference>
<evidence type="ECO:0000313" key="3">
    <source>
        <dbReference type="EMBL" id="KAG5191996.1"/>
    </source>
</evidence>
<dbReference type="AlphaFoldDB" id="A0A836CQK2"/>
<dbReference type="GO" id="GO:0005829">
    <property type="term" value="C:cytosol"/>
    <property type="evidence" value="ECO:0007669"/>
    <property type="project" value="TreeGrafter"/>
</dbReference>
<dbReference type="EMBL" id="JAFCMP010000012">
    <property type="protein sequence ID" value="KAG5191996.1"/>
    <property type="molecule type" value="Genomic_DNA"/>
</dbReference>
<feature type="domain" description="Peptidase C19 ubiquitin carboxyl-terminal hydrolase" evidence="2">
    <location>
        <begin position="126"/>
        <end position="265"/>
    </location>
</feature>
<feature type="region of interest" description="Disordered" evidence="1">
    <location>
        <begin position="302"/>
        <end position="336"/>
    </location>
</feature>
<dbReference type="OrthoDB" id="289038at2759"/>
<dbReference type="Pfam" id="PF00443">
    <property type="entry name" value="UCH"/>
    <property type="match status" value="1"/>
</dbReference>
<evidence type="ECO:0000259" key="2">
    <source>
        <dbReference type="Pfam" id="PF00443"/>
    </source>
</evidence>
<protein>
    <recommendedName>
        <fullName evidence="2">Peptidase C19 ubiquitin carboxyl-terminal hydrolase domain-containing protein</fullName>
    </recommendedName>
</protein>
<feature type="compositionally biased region" description="Acidic residues" evidence="1">
    <location>
        <begin position="1011"/>
        <end position="1034"/>
    </location>
</feature>
<dbReference type="Gene3D" id="3.90.70.10">
    <property type="entry name" value="Cysteine proteinases"/>
    <property type="match status" value="1"/>
</dbReference>
<keyword evidence="4" id="KW-1185">Reference proteome</keyword>
<dbReference type="SUPFAM" id="SSF54001">
    <property type="entry name" value="Cysteine proteinases"/>
    <property type="match status" value="1"/>
</dbReference>
<dbReference type="InterPro" id="IPR018200">
    <property type="entry name" value="USP_CS"/>
</dbReference>
<organism evidence="3 4">
    <name type="scientific">Tribonema minus</name>
    <dbReference type="NCBI Taxonomy" id="303371"/>
    <lineage>
        <taxon>Eukaryota</taxon>
        <taxon>Sar</taxon>
        <taxon>Stramenopiles</taxon>
        <taxon>Ochrophyta</taxon>
        <taxon>PX clade</taxon>
        <taxon>Xanthophyceae</taxon>
        <taxon>Tribonematales</taxon>
        <taxon>Tribonemataceae</taxon>
        <taxon>Tribonema</taxon>
    </lineage>
</organism>
<dbReference type="InterPro" id="IPR050164">
    <property type="entry name" value="Peptidase_C19"/>
</dbReference>
<sequence length="1097" mass="120671">MRFNARRACDDPRTAMFNKVKPSLRRPRDESDDSEDGGSSRDCAPMEGPTPMDVDGEEGASGPQASLHQVTAHRPSGVGSLCKLGLTCHANCALQLVTTIRPLRDAVLRMKPTSFRGDQRLRCKVQEMLHGSSEPAMAHQLFEGTVRTLTTCVGKPHLDSPKDDTIEALQLAMQGRDTLQESEWTSSSARPYWLSMLKRFEYDEDCQESLKINDRLEFPQVLDVNPYTGAHSVQDASPPNMYALQGVGVHSGSGPNVGHYYTFVRFGTEDVRHPFNGCAYILLYVRQRDEADFAPLLAARERPEAPRHGGTAAPTAAVSPAQPPQRQKTPRHQWTPEQDKVLVARGNAPYSQQWLKQQQLLKGLNVGQCRDRRKYHHKTGDIPPPEAVAAGTIRSCSSAGVALAHGHPVYSKRSSPLTWTPEEHKVLAARGNARYDQQWLRQQELLDGLNVRQCRDRRNHWHVRIRICATLHALHSQWTRAEEEALLAARHANLAFEAIPLATGSLLSARSAGACRHHYNILIAPERRKFQDQVQKQLRENPPSRTQHTIEISGPRLTDMFWTRAELSAPPSMASLVDRAELWETCIPGQTLEATQDNAMWTTNPPSLMRPGSWPMRLSQAGTGHMTSSGRWRLRHSLPPGQEVCAKLCKEGTAAMQNSHASVDLVYFEVSVDGQIKADGGPQASEVPHALVQQHTRKTPDGVPYIREVGGRRGEAGVPSVRVLTTQQALDRRQPDAARKVLCKGVLNVNDIVALACRDFPPGTPVGFVYFVQSAKHRGLLSVHPPHQFAMVTNLRAHDAFTHRSTPLYSHDSWRNGLVVGADDQGRPIAIETVSALDIREVNGWIWVVVPTPTGTTRIRVCIIILIPALLVGETHQGNRTGLRYAPFTCLSIGRGLLLSGPADNCHGHAAEWQVERLLVKLREIRQAVKDDLIDAEHGAKLESRNAGDCQAIARRFPVKGRRRTLRNLADKQLLSVVPGLDALLRSPGSAADTTRGAEPEPANQQADPDCGPDSDQNDEDLELTGSDPDEWDAESLPAEGQPMQPWETEVLLATLQTQELGGGGVEGADLQALFGEALQGVTVQDLEGGGPGGGFL</sequence>
<gene>
    <name evidence="3" type="ORF">JKP88DRAFT_294327</name>
</gene>
<dbReference type="GO" id="GO:0005634">
    <property type="term" value="C:nucleus"/>
    <property type="evidence" value="ECO:0007669"/>
    <property type="project" value="TreeGrafter"/>
</dbReference>
<feature type="region of interest" description="Disordered" evidence="1">
    <location>
        <begin position="1"/>
        <end position="71"/>
    </location>
</feature>
<reference evidence="3" key="1">
    <citation type="submission" date="2021-02" db="EMBL/GenBank/DDBJ databases">
        <title>First Annotated Genome of the Yellow-green Alga Tribonema minus.</title>
        <authorList>
            <person name="Mahan K.M."/>
        </authorList>
    </citation>
    <scope>NUCLEOTIDE SEQUENCE</scope>
    <source>
        <strain evidence="3">UTEX B ZZ1240</strain>
    </source>
</reference>
<dbReference type="GO" id="GO:0004843">
    <property type="term" value="F:cysteine-type deubiquitinase activity"/>
    <property type="evidence" value="ECO:0007669"/>
    <property type="project" value="InterPro"/>
</dbReference>
<proteinExistence type="predicted"/>
<feature type="region of interest" description="Disordered" evidence="1">
    <location>
        <begin position="986"/>
        <end position="1041"/>
    </location>
</feature>
<evidence type="ECO:0000313" key="4">
    <source>
        <dbReference type="Proteomes" id="UP000664859"/>
    </source>
</evidence>